<evidence type="ECO:0000313" key="3">
    <source>
        <dbReference type="Proteomes" id="UP001150217"/>
    </source>
</evidence>
<comment type="caution">
    <text evidence="2">The sequence shown here is derived from an EMBL/GenBank/DDBJ whole genome shotgun (WGS) entry which is preliminary data.</text>
</comment>
<protein>
    <submittedName>
        <fullName evidence="2">Uncharacterized protein</fullName>
    </submittedName>
</protein>
<dbReference type="Proteomes" id="UP001150217">
    <property type="component" value="Unassembled WGS sequence"/>
</dbReference>
<feature type="region of interest" description="Disordered" evidence="1">
    <location>
        <begin position="1"/>
        <end position="114"/>
    </location>
</feature>
<feature type="compositionally biased region" description="Basic and acidic residues" evidence="1">
    <location>
        <begin position="7"/>
        <end position="24"/>
    </location>
</feature>
<proteinExistence type="predicted"/>
<evidence type="ECO:0000313" key="2">
    <source>
        <dbReference type="EMBL" id="KAJ4488643.1"/>
    </source>
</evidence>
<accession>A0ABQ8VCW4</accession>
<keyword evidence="3" id="KW-1185">Reference proteome</keyword>
<feature type="compositionally biased region" description="Basic and acidic residues" evidence="1">
    <location>
        <begin position="59"/>
        <end position="97"/>
    </location>
</feature>
<reference evidence="2" key="1">
    <citation type="submission" date="2022-08" db="EMBL/GenBank/DDBJ databases">
        <title>A Global Phylogenomic Analysis of the Shiitake Genus Lentinula.</title>
        <authorList>
            <consortium name="DOE Joint Genome Institute"/>
            <person name="Sierra-Patev S."/>
            <person name="Min B."/>
            <person name="Naranjo-Ortiz M."/>
            <person name="Looney B."/>
            <person name="Konkel Z."/>
            <person name="Slot J.C."/>
            <person name="Sakamoto Y."/>
            <person name="Steenwyk J.L."/>
            <person name="Rokas A."/>
            <person name="Carro J."/>
            <person name="Camarero S."/>
            <person name="Ferreira P."/>
            <person name="Molpeceres G."/>
            <person name="Ruiz-Duenas F.J."/>
            <person name="Serrano A."/>
            <person name="Henrissat B."/>
            <person name="Drula E."/>
            <person name="Hughes K.W."/>
            <person name="Mata J.L."/>
            <person name="Ishikawa N.K."/>
            <person name="Vargas-Isla R."/>
            <person name="Ushijima S."/>
            <person name="Smith C.A."/>
            <person name="Ahrendt S."/>
            <person name="Andreopoulos W."/>
            <person name="He G."/>
            <person name="Labutti K."/>
            <person name="Lipzen A."/>
            <person name="Ng V."/>
            <person name="Riley R."/>
            <person name="Sandor L."/>
            <person name="Barry K."/>
            <person name="Martinez A.T."/>
            <person name="Xiao Y."/>
            <person name="Gibbons J.G."/>
            <person name="Terashima K."/>
            <person name="Grigoriev I.V."/>
            <person name="Hibbett D.S."/>
        </authorList>
    </citation>
    <scope>NUCLEOTIDE SEQUENCE</scope>
    <source>
        <strain evidence="2">RHP3577 ss4</strain>
    </source>
</reference>
<organism evidence="2 3">
    <name type="scientific">Lentinula lateritia</name>
    <dbReference type="NCBI Taxonomy" id="40482"/>
    <lineage>
        <taxon>Eukaryota</taxon>
        <taxon>Fungi</taxon>
        <taxon>Dikarya</taxon>
        <taxon>Basidiomycota</taxon>
        <taxon>Agaricomycotina</taxon>
        <taxon>Agaricomycetes</taxon>
        <taxon>Agaricomycetidae</taxon>
        <taxon>Agaricales</taxon>
        <taxon>Marasmiineae</taxon>
        <taxon>Omphalotaceae</taxon>
        <taxon>Lentinula</taxon>
    </lineage>
</organism>
<feature type="compositionally biased region" description="Polar residues" evidence="1">
    <location>
        <begin position="28"/>
        <end position="45"/>
    </location>
</feature>
<dbReference type="EMBL" id="JANVFT010000046">
    <property type="protein sequence ID" value="KAJ4488643.1"/>
    <property type="molecule type" value="Genomic_DNA"/>
</dbReference>
<sequence>MSTTSDVSEKEDPSSLDHTTEELKAGSNDYNLDSSTANDDSTTVQKEPVRETQVALEGQRSRADVDEGPDKEVKTETVADEKDWDDDIKPVRPEQRPRGRVNPPVSGRPKPKPK</sequence>
<evidence type="ECO:0000256" key="1">
    <source>
        <dbReference type="SAM" id="MobiDB-lite"/>
    </source>
</evidence>
<name>A0ABQ8VCW4_9AGAR</name>
<gene>
    <name evidence="2" type="ORF">C8R41DRAFT_836422</name>
</gene>